<dbReference type="InParanoid" id="A0A6G9IC43"/>
<keyword evidence="4 10" id="KW-0479">Metal-binding</keyword>
<dbReference type="PIRSF" id="PIRSF001480">
    <property type="entry name" value="Mannose-6-phosphate_isomerase"/>
    <property type="match status" value="1"/>
</dbReference>
<dbReference type="InterPro" id="IPR049071">
    <property type="entry name" value="MPI_cupin_dom"/>
</dbReference>
<dbReference type="InterPro" id="IPR046458">
    <property type="entry name" value="PMI_typeI_hel"/>
</dbReference>
<evidence type="ECO:0000256" key="2">
    <source>
        <dbReference type="ARBA" id="ARBA00010772"/>
    </source>
</evidence>
<dbReference type="PANTHER" id="PTHR10309:SF0">
    <property type="entry name" value="MANNOSE-6-PHOSPHATE ISOMERASE"/>
    <property type="match status" value="1"/>
</dbReference>
<evidence type="ECO:0000256" key="1">
    <source>
        <dbReference type="ARBA" id="ARBA00000757"/>
    </source>
</evidence>
<keyword evidence="5 10" id="KW-0862">Zinc</keyword>
<evidence type="ECO:0000256" key="5">
    <source>
        <dbReference type="ARBA" id="ARBA00022833"/>
    </source>
</evidence>
<dbReference type="EMBL" id="CP050253">
    <property type="protein sequence ID" value="QIQ21150.1"/>
    <property type="molecule type" value="Genomic_DNA"/>
</dbReference>
<evidence type="ECO:0000259" key="11">
    <source>
        <dbReference type="Pfam" id="PF20511"/>
    </source>
</evidence>
<dbReference type="KEGG" id="orb:IPMB12_05335"/>
<evidence type="ECO:0000259" key="12">
    <source>
        <dbReference type="Pfam" id="PF20512"/>
    </source>
</evidence>
<dbReference type="PRINTS" id="PR00714">
    <property type="entry name" value="MAN6PISMRASE"/>
</dbReference>
<comment type="catalytic activity">
    <reaction evidence="1">
        <text>D-mannose 6-phosphate = D-fructose 6-phosphate</text>
        <dbReference type="Rhea" id="RHEA:12356"/>
        <dbReference type="ChEBI" id="CHEBI:58735"/>
        <dbReference type="ChEBI" id="CHEBI:61527"/>
        <dbReference type="EC" id="5.3.1.8"/>
    </reaction>
</comment>
<dbReference type="GO" id="GO:0004476">
    <property type="term" value="F:mannose-6-phosphate isomerase activity"/>
    <property type="evidence" value="ECO:0007669"/>
    <property type="project" value="UniProtKB-EC"/>
</dbReference>
<gene>
    <name evidence="14" type="primary">manA</name>
    <name evidence="14" type="ORF">IPMB12_05335</name>
</gene>
<dbReference type="Proteomes" id="UP000501168">
    <property type="component" value="Chromosome"/>
</dbReference>
<dbReference type="Pfam" id="PF20512">
    <property type="entry name" value="PMI_typeI_hel"/>
    <property type="match status" value="1"/>
</dbReference>
<dbReference type="InterPro" id="IPR001250">
    <property type="entry name" value="Man6P_Isoase-1"/>
</dbReference>
<feature type="binding site" evidence="10">
    <location>
        <position position="138"/>
    </location>
    <ligand>
        <name>Zn(2+)</name>
        <dbReference type="ChEBI" id="CHEBI:29105"/>
    </ligand>
</feature>
<dbReference type="CDD" id="cd07011">
    <property type="entry name" value="cupin_PMI_type_I_N"/>
    <property type="match status" value="1"/>
</dbReference>
<evidence type="ECO:0000256" key="6">
    <source>
        <dbReference type="ARBA" id="ARBA00023235"/>
    </source>
</evidence>
<dbReference type="InterPro" id="IPR018050">
    <property type="entry name" value="Pmannose_isomerase-type1_CS"/>
</dbReference>
<dbReference type="GO" id="GO:0005829">
    <property type="term" value="C:cytosol"/>
    <property type="evidence" value="ECO:0007669"/>
    <property type="project" value="TreeGrafter"/>
</dbReference>
<dbReference type="Pfam" id="PF21621">
    <property type="entry name" value="MPI_cupin_dom"/>
    <property type="match status" value="1"/>
</dbReference>
<dbReference type="InterPro" id="IPR011051">
    <property type="entry name" value="RmlC_Cupin_sf"/>
</dbReference>
<dbReference type="NCBIfam" id="TIGR00218">
    <property type="entry name" value="manA"/>
    <property type="match status" value="1"/>
</dbReference>
<evidence type="ECO:0000256" key="3">
    <source>
        <dbReference type="ARBA" id="ARBA00011956"/>
    </source>
</evidence>
<organism evidence="14 15">
    <name type="scientific">Zophobihabitans entericus</name>
    <dbReference type="NCBI Taxonomy" id="1635327"/>
    <lineage>
        <taxon>Bacteria</taxon>
        <taxon>Pseudomonadati</taxon>
        <taxon>Pseudomonadota</taxon>
        <taxon>Gammaproteobacteria</taxon>
        <taxon>Orbales</taxon>
        <taxon>Orbaceae</taxon>
        <taxon>Zophobihabitans</taxon>
    </lineage>
</organism>
<feature type="binding site" evidence="10">
    <location>
        <position position="101"/>
    </location>
    <ligand>
        <name>Zn(2+)</name>
        <dbReference type="ChEBI" id="CHEBI:29105"/>
    </ligand>
</feature>
<sequence>MNTTIWKLQNEIKNYDWGSKTAITELFDIANPTQKPQAEIWMGTHPNGCSVAINSSNERTNLDSLIQSDPLFMLGERTYQQFHGLPYLFKVLAAAKPLSIQVHPQQHKAKLGFERENQAGIALNDPKRNYKDPNHKPELVYALTPYKAMNAFRPIEDIIAGFEKLNCPALSDFVQELKRHPGAEQLKVFFQTLLTLPKETRQKAIAQLLISIEKKDDEVTSLIKSMVLDYPDDIGLFMPLILNVIELKPGQAMYLGAETPHAYVQGTGMEIMANSDNVLRAGLTPKYIDVTELIDNTRFHSIPLANLLTKPQINQNKIDFPVPVSDFKFEIINSDEQKRTEPVNSPEILFCLAGQVTVETATDSFTIKPGESLFIAFGAKEYRYQGVGQLARAFN</sequence>
<dbReference type="RefSeq" id="WP_166915657.1">
    <property type="nucleotide sequence ID" value="NZ_CP050253.1"/>
</dbReference>
<comment type="similarity">
    <text evidence="2">Belongs to the mannose-6-phosphate isomerase type 1 family.</text>
</comment>
<dbReference type="InterPro" id="IPR014710">
    <property type="entry name" value="RmlC-like_jellyroll"/>
</dbReference>
<dbReference type="InterPro" id="IPR016305">
    <property type="entry name" value="Mannose-6-P_Isomerase"/>
</dbReference>
<dbReference type="Gene3D" id="2.60.120.10">
    <property type="entry name" value="Jelly Rolls"/>
    <property type="match status" value="2"/>
</dbReference>
<reference evidence="14 15" key="1">
    <citation type="submission" date="2020-03" db="EMBL/GenBank/DDBJ databases">
        <title>Complete genome sequence of Orbus sp. IPMB12 (BCRC 80908).</title>
        <authorList>
            <person name="Lo W.-S."/>
            <person name="Chang T.-H."/>
            <person name="Kuo C.-H."/>
        </authorList>
    </citation>
    <scope>NUCLEOTIDE SEQUENCE [LARGE SCALE GENOMIC DNA]</scope>
    <source>
        <strain evidence="14 15">IPMB12</strain>
    </source>
</reference>
<comment type="cofactor">
    <cofactor evidence="10">
        <name>Zn(2+)</name>
        <dbReference type="ChEBI" id="CHEBI:29105"/>
    </cofactor>
    <text evidence="10">Binds 1 zinc ion per subunit.</text>
</comment>
<feature type="domain" description="Phosphomannose isomerase type I helical insertion" evidence="12">
    <location>
        <begin position="181"/>
        <end position="242"/>
    </location>
</feature>
<dbReference type="PROSITE" id="PS00966">
    <property type="entry name" value="PMI_I_2"/>
    <property type="match status" value="1"/>
</dbReference>
<dbReference type="PANTHER" id="PTHR10309">
    <property type="entry name" value="MANNOSE-6-PHOSPHATE ISOMERASE"/>
    <property type="match status" value="1"/>
</dbReference>
<feature type="binding site" evidence="10">
    <location>
        <position position="103"/>
    </location>
    <ligand>
        <name>Zn(2+)</name>
        <dbReference type="ChEBI" id="CHEBI:29105"/>
    </ligand>
</feature>
<dbReference type="EC" id="5.3.1.8" evidence="3"/>
<evidence type="ECO:0000313" key="15">
    <source>
        <dbReference type="Proteomes" id="UP000501168"/>
    </source>
</evidence>
<feature type="active site" evidence="9">
    <location>
        <position position="280"/>
    </location>
</feature>
<proteinExistence type="inferred from homology"/>
<dbReference type="PROSITE" id="PS00965">
    <property type="entry name" value="PMI_I_1"/>
    <property type="match status" value="1"/>
</dbReference>
<evidence type="ECO:0000256" key="8">
    <source>
        <dbReference type="ARBA" id="ARBA00030762"/>
    </source>
</evidence>
<dbReference type="FunCoup" id="A0A6G9IC43">
    <property type="interactions" value="458"/>
</dbReference>
<dbReference type="Gene3D" id="1.10.441.10">
    <property type="entry name" value="Phosphomannose Isomerase, domain 2"/>
    <property type="match status" value="1"/>
</dbReference>
<feature type="domain" description="Phosphomannose isomerase type I catalytic" evidence="11">
    <location>
        <begin position="6"/>
        <end position="154"/>
    </location>
</feature>
<dbReference type="GO" id="GO:0009298">
    <property type="term" value="P:GDP-mannose biosynthetic process"/>
    <property type="evidence" value="ECO:0007669"/>
    <property type="project" value="InterPro"/>
</dbReference>
<evidence type="ECO:0000259" key="13">
    <source>
        <dbReference type="Pfam" id="PF21621"/>
    </source>
</evidence>
<dbReference type="GO" id="GO:0008270">
    <property type="term" value="F:zinc ion binding"/>
    <property type="evidence" value="ECO:0007669"/>
    <property type="project" value="InterPro"/>
</dbReference>
<dbReference type="InterPro" id="IPR046457">
    <property type="entry name" value="PMI_typeI_cat"/>
</dbReference>
<evidence type="ECO:0000313" key="14">
    <source>
        <dbReference type="EMBL" id="QIQ21150.1"/>
    </source>
</evidence>
<dbReference type="SUPFAM" id="SSF51182">
    <property type="entry name" value="RmlC-like cupins"/>
    <property type="match status" value="1"/>
</dbReference>
<evidence type="ECO:0000256" key="9">
    <source>
        <dbReference type="PIRSR" id="PIRSR001480-1"/>
    </source>
</evidence>
<accession>A0A6G9IC43</accession>
<dbReference type="AlphaFoldDB" id="A0A6G9IC43"/>
<name>A0A6G9IC43_9GAMM</name>
<dbReference type="Pfam" id="PF20511">
    <property type="entry name" value="PMI_typeI_cat"/>
    <property type="match status" value="1"/>
</dbReference>
<dbReference type="GO" id="GO:0005975">
    <property type="term" value="P:carbohydrate metabolic process"/>
    <property type="evidence" value="ECO:0007669"/>
    <property type="project" value="InterPro"/>
</dbReference>
<evidence type="ECO:0000256" key="10">
    <source>
        <dbReference type="PIRSR" id="PIRSR001480-2"/>
    </source>
</evidence>
<feature type="domain" description="Mannose-6-phosphate isomerase cupin" evidence="13">
    <location>
        <begin position="317"/>
        <end position="395"/>
    </location>
</feature>
<evidence type="ECO:0000256" key="4">
    <source>
        <dbReference type="ARBA" id="ARBA00022723"/>
    </source>
</evidence>
<keyword evidence="6 14" id="KW-0413">Isomerase</keyword>
<keyword evidence="15" id="KW-1185">Reference proteome</keyword>
<protein>
    <recommendedName>
        <fullName evidence="3">mannose-6-phosphate isomerase</fullName>
        <ecNumber evidence="3">5.3.1.8</ecNumber>
    </recommendedName>
    <alternativeName>
        <fullName evidence="7">Phosphohexomutase</fullName>
    </alternativeName>
    <alternativeName>
        <fullName evidence="8">Phosphomannose isomerase</fullName>
    </alternativeName>
</protein>
<feature type="binding site" evidence="10">
    <location>
        <position position="261"/>
    </location>
    <ligand>
        <name>Zn(2+)</name>
        <dbReference type="ChEBI" id="CHEBI:29105"/>
    </ligand>
</feature>
<evidence type="ECO:0000256" key="7">
    <source>
        <dbReference type="ARBA" id="ARBA00029741"/>
    </source>
</evidence>